<evidence type="ECO:0000259" key="5">
    <source>
        <dbReference type="Pfam" id="PF00891"/>
    </source>
</evidence>
<evidence type="ECO:0000256" key="2">
    <source>
        <dbReference type="ARBA" id="ARBA00022679"/>
    </source>
</evidence>
<dbReference type="Gene3D" id="1.10.287.1350">
    <property type="match status" value="1"/>
</dbReference>
<evidence type="ECO:0000313" key="8">
    <source>
        <dbReference type="Proteomes" id="UP001553843"/>
    </source>
</evidence>
<keyword evidence="2" id="KW-0808">Transferase</keyword>
<dbReference type="GO" id="GO:0008168">
    <property type="term" value="F:methyltransferase activity"/>
    <property type="evidence" value="ECO:0007669"/>
    <property type="project" value="UniProtKB-KW"/>
</dbReference>
<dbReference type="Pfam" id="PF00891">
    <property type="entry name" value="Methyltransf_2"/>
    <property type="match status" value="1"/>
</dbReference>
<dbReference type="CDD" id="cd02440">
    <property type="entry name" value="AdoMet_MTases"/>
    <property type="match status" value="1"/>
</dbReference>
<evidence type="ECO:0000256" key="3">
    <source>
        <dbReference type="ARBA" id="ARBA00022691"/>
    </source>
</evidence>
<feature type="domain" description="O-methyltransferase C-terminal" evidence="5">
    <location>
        <begin position="145"/>
        <end position="353"/>
    </location>
</feature>
<sequence length="372" mass="39582">MSVTGTSGTTSHDEPGANAAGATESAPPGPPGPPGGAMIPPHARLLLLTNGKRVSQVVYALAEAGVADVLAGGELTVPQLAEKTGTDPGALRRMLRCAAAVGVFTLRDGGKVGLTDMAQALRSDVPNSQRDMILFNGSEAVNRPYAEISTALRTGRPVFDEIFGMDFFGYLRRHPETSALFDRAMSRMSATTTQQLLDAFDFGRFRRVADIGGGQGYFLSELLLRHQEVRGTLVDQPQVVENAPGFFAEKGVAERAEVVSGDFFGELPSGHDAYVLKAVLHDWDDAAATAILRGVRRAIGDDTAARLVVLEHVLAPGDAWDQGKFLDIDMLLRFGGGERDLAEWRELLAAGGFALEGEPAAGRWAALVCRPV</sequence>
<reference evidence="7 8" key="1">
    <citation type="submission" date="2024-06" db="EMBL/GenBank/DDBJ databases">
        <title>The Natural Products Discovery Center: Release of the First 8490 Sequenced Strains for Exploring Actinobacteria Biosynthetic Diversity.</title>
        <authorList>
            <person name="Kalkreuter E."/>
            <person name="Kautsar S.A."/>
            <person name="Yang D."/>
            <person name="Bader C.D."/>
            <person name="Teijaro C.N."/>
            <person name="Fluegel L."/>
            <person name="Davis C.M."/>
            <person name="Simpson J.R."/>
            <person name="Lauterbach L."/>
            <person name="Steele A.D."/>
            <person name="Gui C."/>
            <person name="Meng S."/>
            <person name="Li G."/>
            <person name="Viehrig K."/>
            <person name="Ye F."/>
            <person name="Su P."/>
            <person name="Kiefer A.F."/>
            <person name="Nichols A."/>
            <person name="Cepeda A.J."/>
            <person name="Yan W."/>
            <person name="Fan B."/>
            <person name="Jiang Y."/>
            <person name="Adhikari A."/>
            <person name="Zheng C.-J."/>
            <person name="Schuster L."/>
            <person name="Cowan T.M."/>
            <person name="Smanski M.J."/>
            <person name="Chevrette M.G."/>
            <person name="De Carvalho L.P.S."/>
            <person name="Shen B."/>
        </authorList>
    </citation>
    <scope>NUCLEOTIDE SEQUENCE [LARGE SCALE GENOMIC DNA]</scope>
    <source>
        <strain evidence="7 8">NPDC047833</strain>
    </source>
</reference>
<organism evidence="7 8">
    <name type="scientific">Streptomyces huasconensis</name>
    <dbReference type="NCBI Taxonomy" id="1854574"/>
    <lineage>
        <taxon>Bacteria</taxon>
        <taxon>Bacillati</taxon>
        <taxon>Actinomycetota</taxon>
        <taxon>Actinomycetes</taxon>
        <taxon>Kitasatosporales</taxon>
        <taxon>Streptomycetaceae</taxon>
        <taxon>Streptomyces</taxon>
    </lineage>
</organism>
<dbReference type="PANTHER" id="PTHR43712:SF2">
    <property type="entry name" value="O-METHYLTRANSFERASE CICE"/>
    <property type="match status" value="1"/>
</dbReference>
<dbReference type="Gene3D" id="3.40.50.150">
    <property type="entry name" value="Vaccinia Virus protein VP39"/>
    <property type="match status" value="1"/>
</dbReference>
<dbReference type="SUPFAM" id="SSF53335">
    <property type="entry name" value="S-adenosyl-L-methionine-dependent methyltransferases"/>
    <property type="match status" value="1"/>
</dbReference>
<dbReference type="PROSITE" id="PS51683">
    <property type="entry name" value="SAM_OMT_II"/>
    <property type="match status" value="1"/>
</dbReference>
<dbReference type="SUPFAM" id="SSF46785">
    <property type="entry name" value="Winged helix' DNA-binding domain"/>
    <property type="match status" value="1"/>
</dbReference>
<accession>A0ABV3M8Q9</accession>
<dbReference type="InterPro" id="IPR036390">
    <property type="entry name" value="WH_DNA-bd_sf"/>
</dbReference>
<dbReference type="Gene3D" id="1.10.10.10">
    <property type="entry name" value="Winged helix-like DNA-binding domain superfamily/Winged helix DNA-binding domain"/>
    <property type="match status" value="1"/>
</dbReference>
<keyword evidence="8" id="KW-1185">Reference proteome</keyword>
<protein>
    <submittedName>
        <fullName evidence="7">Methyltransferase</fullName>
    </submittedName>
</protein>
<feature type="compositionally biased region" description="Polar residues" evidence="4">
    <location>
        <begin position="1"/>
        <end position="10"/>
    </location>
</feature>
<dbReference type="InterPro" id="IPR036388">
    <property type="entry name" value="WH-like_DNA-bd_sf"/>
</dbReference>
<name>A0ABV3M8Q9_9ACTN</name>
<dbReference type="InterPro" id="IPR029063">
    <property type="entry name" value="SAM-dependent_MTases_sf"/>
</dbReference>
<dbReference type="InterPro" id="IPR016461">
    <property type="entry name" value="COMT-like"/>
</dbReference>
<dbReference type="GO" id="GO:0032259">
    <property type="term" value="P:methylation"/>
    <property type="evidence" value="ECO:0007669"/>
    <property type="project" value="UniProtKB-KW"/>
</dbReference>
<feature type="domain" description="O-methyltransferase dimerisation" evidence="6">
    <location>
        <begin position="48"/>
        <end position="121"/>
    </location>
</feature>
<proteinExistence type="predicted"/>
<evidence type="ECO:0000256" key="4">
    <source>
        <dbReference type="SAM" id="MobiDB-lite"/>
    </source>
</evidence>
<feature type="region of interest" description="Disordered" evidence="4">
    <location>
        <begin position="1"/>
        <end position="38"/>
    </location>
</feature>
<evidence type="ECO:0000313" key="7">
    <source>
        <dbReference type="EMBL" id="MEW2367609.1"/>
    </source>
</evidence>
<dbReference type="Proteomes" id="UP001553843">
    <property type="component" value="Unassembled WGS sequence"/>
</dbReference>
<dbReference type="PANTHER" id="PTHR43712">
    <property type="entry name" value="PUTATIVE (AFU_ORTHOLOGUE AFUA_4G14580)-RELATED"/>
    <property type="match status" value="1"/>
</dbReference>
<dbReference type="InterPro" id="IPR012967">
    <property type="entry name" value="COMT_dimerisation"/>
</dbReference>
<evidence type="ECO:0000256" key="1">
    <source>
        <dbReference type="ARBA" id="ARBA00022603"/>
    </source>
</evidence>
<dbReference type="Pfam" id="PF08100">
    <property type="entry name" value="Dimerisation"/>
    <property type="match status" value="1"/>
</dbReference>
<gene>
    <name evidence="7" type="ORF">AB0887_37520</name>
</gene>
<keyword evidence="3" id="KW-0949">S-adenosyl-L-methionine</keyword>
<keyword evidence="1 7" id="KW-0489">Methyltransferase</keyword>
<dbReference type="RefSeq" id="WP_359773765.1">
    <property type="nucleotide sequence ID" value="NZ_JBEYRR010000001.1"/>
</dbReference>
<dbReference type="InterPro" id="IPR001077">
    <property type="entry name" value="COMT_C"/>
</dbReference>
<evidence type="ECO:0000259" key="6">
    <source>
        <dbReference type="Pfam" id="PF08100"/>
    </source>
</evidence>
<dbReference type="EMBL" id="JBEYRS010000028">
    <property type="protein sequence ID" value="MEW2367609.1"/>
    <property type="molecule type" value="Genomic_DNA"/>
</dbReference>
<comment type="caution">
    <text evidence="7">The sequence shown here is derived from an EMBL/GenBank/DDBJ whole genome shotgun (WGS) entry which is preliminary data.</text>
</comment>